<dbReference type="CDD" id="cd16916">
    <property type="entry name" value="HATPase_CheA-like"/>
    <property type="match status" value="1"/>
</dbReference>
<dbReference type="Gene3D" id="3.40.50.2300">
    <property type="match status" value="1"/>
</dbReference>
<evidence type="ECO:0000259" key="10">
    <source>
        <dbReference type="PROSITE" id="PS50109"/>
    </source>
</evidence>
<feature type="modified residue" description="Phosphohistidine" evidence="8">
    <location>
        <position position="47"/>
    </location>
</feature>
<dbReference type="CDD" id="cd00088">
    <property type="entry name" value="HPT"/>
    <property type="match status" value="1"/>
</dbReference>
<dbReference type="SMART" id="SM00448">
    <property type="entry name" value="REC"/>
    <property type="match status" value="1"/>
</dbReference>
<dbReference type="GO" id="GO:0005737">
    <property type="term" value="C:cytoplasm"/>
    <property type="evidence" value="ECO:0007669"/>
    <property type="project" value="InterPro"/>
</dbReference>
<dbReference type="AlphaFoldDB" id="A0A0U1L1N4"/>
<evidence type="ECO:0000256" key="2">
    <source>
        <dbReference type="ARBA" id="ARBA00012438"/>
    </source>
</evidence>
<evidence type="ECO:0000259" key="13">
    <source>
        <dbReference type="PROSITE" id="PS50894"/>
    </source>
</evidence>
<dbReference type="Pfam" id="PF02895">
    <property type="entry name" value="H-kinase_dim"/>
    <property type="match status" value="1"/>
</dbReference>
<dbReference type="PANTHER" id="PTHR43395">
    <property type="entry name" value="SENSOR HISTIDINE KINASE CHEA"/>
    <property type="match status" value="1"/>
</dbReference>
<dbReference type="FunFam" id="3.30.565.10:FF:000016">
    <property type="entry name" value="Chemotaxis protein CheA, putative"/>
    <property type="match status" value="1"/>
</dbReference>
<dbReference type="SUPFAM" id="SSF50341">
    <property type="entry name" value="CheW-like"/>
    <property type="match status" value="1"/>
</dbReference>
<dbReference type="InterPro" id="IPR005467">
    <property type="entry name" value="His_kinase_dom"/>
</dbReference>
<dbReference type="Pfam" id="PF00072">
    <property type="entry name" value="Response_reg"/>
    <property type="match status" value="1"/>
</dbReference>
<evidence type="ECO:0000313" key="15">
    <source>
        <dbReference type="Proteomes" id="UP000049855"/>
    </source>
</evidence>
<evidence type="ECO:0000256" key="7">
    <source>
        <dbReference type="ARBA" id="ARBA00023012"/>
    </source>
</evidence>
<dbReference type="RefSeq" id="WP_021167881.1">
    <property type="nucleotide sequence ID" value="NZ_CTRP01000012.1"/>
</dbReference>
<dbReference type="GO" id="GO:0000155">
    <property type="term" value="F:phosphorelay sensor kinase activity"/>
    <property type="evidence" value="ECO:0007669"/>
    <property type="project" value="InterPro"/>
</dbReference>
<dbReference type="Gene3D" id="2.30.30.40">
    <property type="entry name" value="SH3 Domains"/>
    <property type="match status" value="1"/>
</dbReference>
<dbReference type="PROSITE" id="PS50110">
    <property type="entry name" value="RESPONSE_REGULATORY"/>
    <property type="match status" value="1"/>
</dbReference>
<keyword evidence="4 9" id="KW-0597">Phosphoprotein</keyword>
<dbReference type="PROSITE" id="PS50894">
    <property type="entry name" value="HPT"/>
    <property type="match status" value="1"/>
</dbReference>
<dbReference type="InterPro" id="IPR036061">
    <property type="entry name" value="CheW-like_dom_sf"/>
</dbReference>
<evidence type="ECO:0000256" key="9">
    <source>
        <dbReference type="PROSITE-ProRule" id="PRU00169"/>
    </source>
</evidence>
<feature type="domain" description="CheW-like" evidence="12">
    <location>
        <begin position="455"/>
        <end position="604"/>
    </location>
</feature>
<dbReference type="GO" id="GO:0006935">
    <property type="term" value="P:chemotaxis"/>
    <property type="evidence" value="ECO:0007669"/>
    <property type="project" value="UniProtKB-KW"/>
</dbReference>
<name>A0A0U1L1N4_9FIRM</name>
<keyword evidence="5 14" id="KW-0808">Transferase</keyword>
<dbReference type="InterPro" id="IPR036890">
    <property type="entry name" value="HATPase_C_sf"/>
</dbReference>
<dbReference type="PROSITE" id="PS50851">
    <property type="entry name" value="CHEW"/>
    <property type="match status" value="1"/>
</dbReference>
<gene>
    <name evidence="14" type="ORF">SpAn4DRAFT_2305</name>
</gene>
<dbReference type="PANTHER" id="PTHR43395:SF1">
    <property type="entry name" value="CHEMOTAXIS PROTEIN CHEA"/>
    <property type="match status" value="1"/>
</dbReference>
<dbReference type="InterPro" id="IPR004105">
    <property type="entry name" value="CheA-like_dim"/>
</dbReference>
<dbReference type="InterPro" id="IPR051315">
    <property type="entry name" value="Bact_Chemotaxis_CheA"/>
</dbReference>
<dbReference type="SUPFAM" id="SSF47384">
    <property type="entry name" value="Homodimeric domain of signal transducing histidine kinase"/>
    <property type="match status" value="1"/>
</dbReference>
<comment type="catalytic activity">
    <reaction evidence="1">
        <text>ATP + protein L-histidine = ADP + protein N-phospho-L-histidine.</text>
        <dbReference type="EC" id="2.7.13.3"/>
    </reaction>
</comment>
<dbReference type="InterPro" id="IPR036641">
    <property type="entry name" value="HPT_dom_sf"/>
</dbReference>
<dbReference type="PROSITE" id="PS50109">
    <property type="entry name" value="HIS_KIN"/>
    <property type="match status" value="1"/>
</dbReference>
<dbReference type="Pfam" id="PF01627">
    <property type="entry name" value="Hpt"/>
    <property type="match status" value="1"/>
</dbReference>
<dbReference type="InterPro" id="IPR036097">
    <property type="entry name" value="HisK_dim/P_sf"/>
</dbReference>
<keyword evidence="15" id="KW-1185">Reference proteome</keyword>
<feature type="domain" description="Response regulatory" evidence="11">
    <location>
        <begin position="787"/>
        <end position="903"/>
    </location>
</feature>
<dbReference type="InterPro" id="IPR003594">
    <property type="entry name" value="HATPase_dom"/>
</dbReference>
<dbReference type="SUPFAM" id="SSF55874">
    <property type="entry name" value="ATPase domain of HSP90 chaperone/DNA topoisomerase II/histidine kinase"/>
    <property type="match status" value="1"/>
</dbReference>
<protein>
    <recommendedName>
        <fullName evidence="2">histidine kinase</fullName>
        <ecNumber evidence="2">2.7.13.3</ecNumber>
    </recommendedName>
</protein>
<dbReference type="SUPFAM" id="SSF52172">
    <property type="entry name" value="CheY-like"/>
    <property type="match status" value="1"/>
</dbReference>
<dbReference type="SMART" id="SM00073">
    <property type="entry name" value="HPT"/>
    <property type="match status" value="1"/>
</dbReference>
<dbReference type="Pfam" id="PF02518">
    <property type="entry name" value="HATPase_c"/>
    <property type="match status" value="1"/>
</dbReference>
<keyword evidence="3" id="KW-0145">Chemotaxis</keyword>
<feature type="domain" description="HPt" evidence="13">
    <location>
        <begin position="1"/>
        <end position="104"/>
    </location>
</feature>
<sequence>MELDSSLLDEFGLEAKAHIASIEAGLLRMEEGESDYETINGIFRAAHSIKGTASFFELNKIVELAHVMEDVFGEFRELQIEVSADMVDVLLVATDVLKGLINNLADSENYDTTDTVASIKNILNSLQQPPDQSSACSEKPSAWDLWNQLTSSNEQTVEVPVPTFQAPGNLLEVQPVASSGATVIAKQPGLGNRSEKFHEFIIEDSVRVNVGLLNDLLTLAGEMVLRRNQLLRVVQDQGKQVAQLEVVANDIDELTTQLQKKIMKTRMQPIANIFNKFPRIVRDLSRKVGKEVDLSLQGMNVELDRSFIEALADPITHLVRNALDHGIEAPEVREMNHKPVTGSLELRAHHENGRVIIDVCDDGAGIDCKKVKSKAVQNGVVSEKKIDEMCEAEVLNLIMTPGFSTADQVTDLSGRGVGMDVVKTNIEKLGGKIEIFSEIGIGTTVRLILPLTLAIISALLVVANKQTFAIPQANVRELLLIQPGESDEKRIEIVNKRPVLRLRGRLMPLVLLGEILTANSTPDSQKNYDYLCQNDAILRVLIVKSGNLVYGLAVDAVYDNEEILVKPLSLALGSCGLYSGMTVLGDGSIAMILDTESIRLRAGILVAEDTSLPVDVRETKTNDEDKQYLLLFQCSGGEMLGLDLAMVSRVEEVELSRLQKIGAKYYVTFQGQTTRVIRPEHYLPISKRKNKLVKVYVILPKRVKYSIGIIAENIQDTVFTKVSLDKDGVCGTGILGSALINDIVVTLVNMHELFVAAAPEYYNRLSDCQRISEGQHSDGANEARKITVLLVEDMPFFLKVVKSYLESAGYAVITAENGREALEQLLQSKIDAVVSDIEMPIMTGIELVRAIRADETLRHLPVIALTSLTGESNKEKGLRAGFDQYEYKLDRIRLLDSLRDVLQNRA</sequence>
<dbReference type="SMART" id="SM01231">
    <property type="entry name" value="H-kinase_dim"/>
    <property type="match status" value="1"/>
</dbReference>
<dbReference type="InterPro" id="IPR011006">
    <property type="entry name" value="CheY-like_superfamily"/>
</dbReference>
<evidence type="ECO:0000256" key="3">
    <source>
        <dbReference type="ARBA" id="ARBA00022500"/>
    </source>
</evidence>
<dbReference type="Proteomes" id="UP000049855">
    <property type="component" value="Unassembled WGS sequence"/>
</dbReference>
<dbReference type="Gene3D" id="3.30.565.10">
    <property type="entry name" value="Histidine kinase-like ATPase, C-terminal domain"/>
    <property type="match status" value="1"/>
</dbReference>
<dbReference type="SMART" id="SM00260">
    <property type="entry name" value="CheW"/>
    <property type="match status" value="1"/>
</dbReference>
<evidence type="ECO:0000259" key="11">
    <source>
        <dbReference type="PROSITE" id="PS50110"/>
    </source>
</evidence>
<dbReference type="SUPFAM" id="SSF47226">
    <property type="entry name" value="Histidine-containing phosphotransfer domain, HPT domain"/>
    <property type="match status" value="1"/>
</dbReference>
<dbReference type="EC" id="2.7.13.3" evidence="2"/>
<dbReference type="CDD" id="cd17546">
    <property type="entry name" value="REC_hyHK_CKI1_RcsC-like"/>
    <property type="match status" value="1"/>
</dbReference>
<reference evidence="15" key="1">
    <citation type="submission" date="2015-03" db="EMBL/GenBank/DDBJ databases">
        <authorList>
            <person name="Nijsse Bart"/>
        </authorList>
    </citation>
    <scope>NUCLEOTIDE SEQUENCE [LARGE SCALE GENOMIC DNA]</scope>
</reference>
<keyword evidence="7" id="KW-0902">Two-component regulatory system</keyword>
<dbReference type="EMBL" id="CTRP01000012">
    <property type="protein sequence ID" value="CQR73073.1"/>
    <property type="molecule type" value="Genomic_DNA"/>
</dbReference>
<dbReference type="SMART" id="SM00387">
    <property type="entry name" value="HATPase_c"/>
    <property type="match status" value="1"/>
</dbReference>
<evidence type="ECO:0000256" key="4">
    <source>
        <dbReference type="ARBA" id="ARBA00022553"/>
    </source>
</evidence>
<proteinExistence type="predicted"/>
<dbReference type="InterPro" id="IPR037006">
    <property type="entry name" value="CheA-like_homodim_sf"/>
</dbReference>
<dbReference type="InterPro" id="IPR004358">
    <property type="entry name" value="Sig_transdc_His_kin-like_C"/>
</dbReference>
<feature type="modified residue" description="4-aspartylphosphate" evidence="9">
    <location>
        <position position="836"/>
    </location>
</feature>
<evidence type="ECO:0000256" key="5">
    <source>
        <dbReference type="ARBA" id="ARBA00022679"/>
    </source>
</evidence>
<organism evidence="14 15">
    <name type="scientific">Sporomusa ovata</name>
    <dbReference type="NCBI Taxonomy" id="2378"/>
    <lineage>
        <taxon>Bacteria</taxon>
        <taxon>Bacillati</taxon>
        <taxon>Bacillota</taxon>
        <taxon>Negativicutes</taxon>
        <taxon>Selenomonadales</taxon>
        <taxon>Sporomusaceae</taxon>
        <taxon>Sporomusa</taxon>
    </lineage>
</organism>
<feature type="domain" description="Histidine kinase" evidence="10">
    <location>
        <begin position="201"/>
        <end position="453"/>
    </location>
</feature>
<dbReference type="InterPro" id="IPR008207">
    <property type="entry name" value="Sig_transdc_His_kin_Hpt_dom"/>
</dbReference>
<keyword evidence="6 14" id="KW-0418">Kinase</keyword>
<dbReference type="InterPro" id="IPR002545">
    <property type="entry name" value="CheW-lke_dom"/>
</dbReference>
<evidence type="ECO:0000313" key="14">
    <source>
        <dbReference type="EMBL" id="CQR73073.1"/>
    </source>
</evidence>
<evidence type="ECO:0000259" key="12">
    <source>
        <dbReference type="PROSITE" id="PS50851"/>
    </source>
</evidence>
<dbReference type="Gene3D" id="1.10.287.560">
    <property type="entry name" value="Histidine kinase CheA-like, homodimeric domain"/>
    <property type="match status" value="1"/>
</dbReference>
<dbReference type="Gene3D" id="1.20.120.160">
    <property type="entry name" value="HPT domain"/>
    <property type="match status" value="1"/>
</dbReference>
<accession>A0A0U1L1N4</accession>
<evidence type="ECO:0000256" key="1">
    <source>
        <dbReference type="ARBA" id="ARBA00000085"/>
    </source>
</evidence>
<dbReference type="Pfam" id="PF01584">
    <property type="entry name" value="CheW"/>
    <property type="match status" value="1"/>
</dbReference>
<dbReference type="PRINTS" id="PR00344">
    <property type="entry name" value="BCTRLSENSOR"/>
</dbReference>
<evidence type="ECO:0000256" key="6">
    <source>
        <dbReference type="ARBA" id="ARBA00022777"/>
    </source>
</evidence>
<evidence type="ECO:0000256" key="8">
    <source>
        <dbReference type="PROSITE-ProRule" id="PRU00110"/>
    </source>
</evidence>
<dbReference type="InterPro" id="IPR001789">
    <property type="entry name" value="Sig_transdc_resp-reg_receiver"/>
</dbReference>